<reference evidence="5" key="1">
    <citation type="submission" date="2016-10" db="EMBL/GenBank/DDBJ databases">
        <authorList>
            <person name="Benchimol M."/>
            <person name="Almeida L.G."/>
            <person name="Vasconcelos A.T."/>
            <person name="Perreira-Neves A."/>
            <person name="Rosa I.A."/>
            <person name="Tasca T."/>
            <person name="Bogo M.R."/>
            <person name="de Souza W."/>
        </authorList>
    </citation>
    <scope>NUCLEOTIDE SEQUENCE [LARGE SCALE GENOMIC DNA]</scope>
    <source>
        <strain evidence="5">K</strain>
    </source>
</reference>
<gene>
    <name evidence="5" type="ORF">TRFO_35621</name>
</gene>
<dbReference type="CDD" id="cd00084">
    <property type="entry name" value="HMG-box_SF"/>
    <property type="match status" value="1"/>
</dbReference>
<evidence type="ECO:0000259" key="4">
    <source>
        <dbReference type="PROSITE" id="PS50118"/>
    </source>
</evidence>
<feature type="domain" description="HMG box" evidence="4">
    <location>
        <begin position="48"/>
        <end position="116"/>
    </location>
</feature>
<dbReference type="SUPFAM" id="SSF47095">
    <property type="entry name" value="HMG-box"/>
    <property type="match status" value="1"/>
</dbReference>
<dbReference type="EMBL" id="MLAK01001078">
    <property type="protein sequence ID" value="OHS98053.1"/>
    <property type="molecule type" value="Genomic_DNA"/>
</dbReference>
<evidence type="ECO:0000256" key="2">
    <source>
        <dbReference type="ARBA" id="ARBA00023242"/>
    </source>
</evidence>
<dbReference type="OrthoDB" id="1919336at2759"/>
<name>A0A1J4JKG8_9EUKA</name>
<keyword evidence="1 3" id="KW-0238">DNA-binding</keyword>
<dbReference type="GO" id="GO:0005634">
    <property type="term" value="C:nucleus"/>
    <property type="evidence" value="ECO:0007669"/>
    <property type="project" value="UniProtKB-UniRule"/>
</dbReference>
<dbReference type="Gene3D" id="1.10.30.10">
    <property type="entry name" value="High mobility group box domain"/>
    <property type="match status" value="1"/>
</dbReference>
<evidence type="ECO:0000313" key="6">
    <source>
        <dbReference type="Proteomes" id="UP000179807"/>
    </source>
</evidence>
<dbReference type="InterPro" id="IPR036910">
    <property type="entry name" value="HMG_box_dom_sf"/>
</dbReference>
<organism evidence="5 6">
    <name type="scientific">Tritrichomonas foetus</name>
    <dbReference type="NCBI Taxonomy" id="1144522"/>
    <lineage>
        <taxon>Eukaryota</taxon>
        <taxon>Metamonada</taxon>
        <taxon>Parabasalia</taxon>
        <taxon>Tritrichomonadida</taxon>
        <taxon>Tritrichomonadidae</taxon>
        <taxon>Tritrichomonas</taxon>
    </lineage>
</organism>
<dbReference type="Pfam" id="PF00505">
    <property type="entry name" value="HMG_box"/>
    <property type="match status" value="1"/>
</dbReference>
<protein>
    <recommendedName>
        <fullName evidence="4">HMG box domain-containing protein</fullName>
    </recommendedName>
</protein>
<dbReference type="PANTHER" id="PTHR46040:SF3">
    <property type="entry name" value="HIGH MOBILITY GROUP PROTEIN 2"/>
    <property type="match status" value="1"/>
</dbReference>
<accession>A0A1J4JKG8</accession>
<dbReference type="GeneID" id="94845072"/>
<dbReference type="AlphaFoldDB" id="A0A1J4JKG8"/>
<evidence type="ECO:0000256" key="3">
    <source>
        <dbReference type="PROSITE-ProRule" id="PRU00267"/>
    </source>
</evidence>
<dbReference type="InterPro" id="IPR009071">
    <property type="entry name" value="HMG_box_dom"/>
</dbReference>
<dbReference type="VEuPathDB" id="TrichDB:TRFO_35621"/>
<evidence type="ECO:0000256" key="1">
    <source>
        <dbReference type="ARBA" id="ARBA00023125"/>
    </source>
</evidence>
<dbReference type="GO" id="GO:0010468">
    <property type="term" value="P:regulation of gene expression"/>
    <property type="evidence" value="ECO:0007669"/>
    <property type="project" value="TreeGrafter"/>
</dbReference>
<dbReference type="SMART" id="SM00398">
    <property type="entry name" value="HMG"/>
    <property type="match status" value="1"/>
</dbReference>
<keyword evidence="6" id="KW-1185">Reference proteome</keyword>
<dbReference type="PROSITE" id="PS50118">
    <property type="entry name" value="HMG_BOX_2"/>
    <property type="match status" value="1"/>
</dbReference>
<dbReference type="GO" id="GO:0003677">
    <property type="term" value="F:DNA binding"/>
    <property type="evidence" value="ECO:0007669"/>
    <property type="project" value="UniProtKB-UniRule"/>
</dbReference>
<sequence>MFHIGGLPSIPLVDGYSTSDSQNEISHFSQINQLSQMNQLNIQNNSKVKHPPSAFLLFCKDTRDCVRQRCPNLSPVDITRLLSQLWKSLDQTKKQKYFQKRKVMIDRFVVDHPDYNGETSLHLKKMKKQMQNHAKTTNSQLLNPKQIDSAMNSLVSHSPLKAVDSMAVTSCNIPILKNNIMNSKNDASLRNQLVLPTIQSPHQKSHRHEIEDGPIGLNSWLNDSHDNCTTDKASNLTNSALNLTNNQTNLVFTVNQMLLVQNAQSLSASNYTSDSSSNDDLISRMGTTIPEFQPISLERFYKPFTLSENNLNDFLSHFPKETIG</sequence>
<dbReference type="InterPro" id="IPR051965">
    <property type="entry name" value="ChromReg_NeuronalGeneExpr"/>
</dbReference>
<evidence type="ECO:0000313" key="5">
    <source>
        <dbReference type="EMBL" id="OHS98053.1"/>
    </source>
</evidence>
<dbReference type="PANTHER" id="PTHR46040">
    <property type="entry name" value="HIGH MOBILITY GROUP PROTEIN 2"/>
    <property type="match status" value="1"/>
</dbReference>
<keyword evidence="2 3" id="KW-0539">Nucleus</keyword>
<feature type="DNA-binding region" description="HMG box" evidence="3">
    <location>
        <begin position="48"/>
        <end position="116"/>
    </location>
</feature>
<dbReference type="RefSeq" id="XP_068351190.1">
    <property type="nucleotide sequence ID" value="XM_068510368.1"/>
</dbReference>
<dbReference type="Proteomes" id="UP000179807">
    <property type="component" value="Unassembled WGS sequence"/>
</dbReference>
<proteinExistence type="predicted"/>
<comment type="caution">
    <text evidence="5">The sequence shown here is derived from an EMBL/GenBank/DDBJ whole genome shotgun (WGS) entry which is preliminary data.</text>
</comment>